<dbReference type="EMBL" id="BEZZ01000201">
    <property type="protein sequence ID" value="GCC28377.1"/>
    <property type="molecule type" value="Genomic_DNA"/>
</dbReference>
<keyword evidence="3" id="KW-1185">Reference proteome</keyword>
<evidence type="ECO:0000256" key="1">
    <source>
        <dbReference type="SAM" id="MobiDB-lite"/>
    </source>
</evidence>
<evidence type="ECO:0000313" key="2">
    <source>
        <dbReference type="EMBL" id="GCC28377.1"/>
    </source>
</evidence>
<evidence type="ECO:0000313" key="3">
    <source>
        <dbReference type="Proteomes" id="UP000287033"/>
    </source>
</evidence>
<proteinExistence type="predicted"/>
<organism evidence="2 3">
    <name type="scientific">Chiloscyllium punctatum</name>
    <name type="common">Brownbanded bambooshark</name>
    <name type="synonym">Hemiscyllium punctatum</name>
    <dbReference type="NCBI Taxonomy" id="137246"/>
    <lineage>
        <taxon>Eukaryota</taxon>
        <taxon>Metazoa</taxon>
        <taxon>Chordata</taxon>
        <taxon>Craniata</taxon>
        <taxon>Vertebrata</taxon>
        <taxon>Chondrichthyes</taxon>
        <taxon>Elasmobranchii</taxon>
        <taxon>Galeomorphii</taxon>
        <taxon>Galeoidea</taxon>
        <taxon>Orectolobiformes</taxon>
        <taxon>Hemiscylliidae</taxon>
        <taxon>Chiloscyllium</taxon>
    </lineage>
</organism>
<reference evidence="2 3" key="1">
    <citation type="journal article" date="2018" name="Nat. Ecol. Evol.">
        <title>Shark genomes provide insights into elasmobranch evolution and the origin of vertebrates.</title>
        <authorList>
            <person name="Hara Y"/>
            <person name="Yamaguchi K"/>
            <person name="Onimaru K"/>
            <person name="Kadota M"/>
            <person name="Koyanagi M"/>
            <person name="Keeley SD"/>
            <person name="Tatsumi K"/>
            <person name="Tanaka K"/>
            <person name="Motone F"/>
            <person name="Kageyama Y"/>
            <person name="Nozu R"/>
            <person name="Adachi N"/>
            <person name="Nishimura O"/>
            <person name="Nakagawa R"/>
            <person name="Tanegashima C"/>
            <person name="Kiyatake I"/>
            <person name="Matsumoto R"/>
            <person name="Murakumo K"/>
            <person name="Nishida K"/>
            <person name="Terakita A"/>
            <person name="Kuratani S"/>
            <person name="Sato K"/>
            <person name="Hyodo S Kuraku.S."/>
        </authorList>
    </citation>
    <scope>NUCLEOTIDE SEQUENCE [LARGE SCALE GENOMIC DNA]</scope>
</reference>
<gene>
    <name evidence="2" type="ORF">chiPu_0006807</name>
</gene>
<protein>
    <submittedName>
        <fullName evidence="2">Uncharacterized protein</fullName>
    </submittedName>
</protein>
<sequence length="66" mass="7081">MEVVAIGKGGEGKDTHTKKGSPRLEQISLSLETPDPKACWALSIKSPAICPSQKHKSFEGFSSQLI</sequence>
<comment type="caution">
    <text evidence="2">The sequence shown here is derived from an EMBL/GenBank/DDBJ whole genome shotgun (WGS) entry which is preliminary data.</text>
</comment>
<accession>A0A401SD85</accession>
<name>A0A401SD85_CHIPU</name>
<dbReference type="Proteomes" id="UP000287033">
    <property type="component" value="Unassembled WGS sequence"/>
</dbReference>
<dbReference type="AlphaFoldDB" id="A0A401SD85"/>
<feature type="region of interest" description="Disordered" evidence="1">
    <location>
        <begin position="1"/>
        <end position="22"/>
    </location>
</feature>